<feature type="domain" description="IrrE N-terminal-like" evidence="1">
    <location>
        <begin position="32"/>
        <end position="81"/>
    </location>
</feature>
<evidence type="ECO:0000313" key="3">
    <source>
        <dbReference type="Proteomes" id="UP001526225"/>
    </source>
</evidence>
<comment type="caution">
    <text evidence="2">The sequence shown here is derived from an EMBL/GenBank/DDBJ whole genome shotgun (WGS) entry which is preliminary data.</text>
</comment>
<dbReference type="Gene3D" id="1.10.10.2910">
    <property type="match status" value="1"/>
</dbReference>
<evidence type="ECO:0000259" key="1">
    <source>
        <dbReference type="Pfam" id="PF06114"/>
    </source>
</evidence>
<dbReference type="InterPro" id="IPR010359">
    <property type="entry name" value="IrrE_HExxH"/>
</dbReference>
<dbReference type="EMBL" id="JAOZFE010000002">
    <property type="protein sequence ID" value="MCW0953040.1"/>
    <property type="molecule type" value="Genomic_DNA"/>
</dbReference>
<organism evidence="2 3">
    <name type="scientific">Weissella ceti</name>
    <dbReference type="NCBI Taxonomy" id="759620"/>
    <lineage>
        <taxon>Bacteria</taxon>
        <taxon>Bacillati</taxon>
        <taxon>Bacillota</taxon>
        <taxon>Bacilli</taxon>
        <taxon>Lactobacillales</taxon>
        <taxon>Lactobacillaceae</taxon>
        <taxon>Weissella</taxon>
    </lineage>
</organism>
<keyword evidence="3" id="KW-1185">Reference proteome</keyword>
<dbReference type="RefSeq" id="WP_213408433.1">
    <property type="nucleotide sequence ID" value="NZ_CP074441.1"/>
</dbReference>
<name>A0ABT3E3P9_9LACO</name>
<sequence>MSDYNDILNALNVSLAVSETSIECKGVYIPGAHTILVSPELSDAERQAVIVHELGHLINEHEYNEWNAPAIRLKQERQANEHLADELVKEYLDSFITMPESISIDDFIDNRGISMDLYDCIKQAFERAIA</sequence>
<reference evidence="2 3" key="1">
    <citation type="submission" date="2022-10" db="EMBL/GenBank/DDBJ databases">
        <title>Weissella fermenti sp. nov., isolated from fermented cabbage.</title>
        <authorList>
            <person name="Lee J.K."/>
            <person name="Baek J.H."/>
            <person name="Choi D.G."/>
            <person name="Kim J.M."/>
            <person name="Jeon C.O."/>
        </authorList>
    </citation>
    <scope>NUCLEOTIDE SEQUENCE [LARGE SCALE GENOMIC DNA]</scope>
    <source>
        <strain evidence="2 3">KACC 18534</strain>
    </source>
</reference>
<dbReference type="Proteomes" id="UP001526225">
    <property type="component" value="Unassembled WGS sequence"/>
</dbReference>
<evidence type="ECO:0000313" key="2">
    <source>
        <dbReference type="EMBL" id="MCW0953040.1"/>
    </source>
</evidence>
<gene>
    <name evidence="2" type="ORF">OIT44_03000</name>
</gene>
<dbReference type="Pfam" id="PF06114">
    <property type="entry name" value="Peptidase_M78"/>
    <property type="match status" value="1"/>
</dbReference>
<protein>
    <submittedName>
        <fullName evidence="2">ImmA/IrrE family metallo-endopeptidase</fullName>
    </submittedName>
</protein>
<proteinExistence type="predicted"/>
<accession>A0ABT3E3P9</accession>